<dbReference type="Proteomes" id="UP000007305">
    <property type="component" value="Chromosome 3"/>
</dbReference>
<feature type="region of interest" description="Disordered" evidence="1">
    <location>
        <begin position="1"/>
        <end position="35"/>
    </location>
</feature>
<reference evidence="3" key="1">
    <citation type="submission" date="2015-12" db="EMBL/GenBank/DDBJ databases">
        <title>Update maize B73 reference genome by single molecule sequencing technologies.</title>
        <authorList>
            <consortium name="Maize Genome Sequencing Project"/>
            <person name="Ware D."/>
        </authorList>
    </citation>
    <scope>NUCLEOTIDE SEQUENCE [LARGE SCALE GENOMIC DNA]</scope>
    <source>
        <strain evidence="3">cv. B73</strain>
    </source>
</reference>
<organism evidence="2 3">
    <name type="scientific">Zea mays</name>
    <name type="common">Maize</name>
    <dbReference type="NCBI Taxonomy" id="4577"/>
    <lineage>
        <taxon>Eukaryota</taxon>
        <taxon>Viridiplantae</taxon>
        <taxon>Streptophyta</taxon>
        <taxon>Embryophyta</taxon>
        <taxon>Tracheophyta</taxon>
        <taxon>Spermatophyta</taxon>
        <taxon>Magnoliopsida</taxon>
        <taxon>Liliopsida</taxon>
        <taxon>Poales</taxon>
        <taxon>Poaceae</taxon>
        <taxon>PACMAD clade</taxon>
        <taxon>Panicoideae</taxon>
        <taxon>Andropogonodae</taxon>
        <taxon>Andropogoneae</taxon>
        <taxon>Tripsacinae</taxon>
        <taxon>Zea</taxon>
    </lineage>
</organism>
<dbReference type="Gramene" id="Zm00001eb130770_T001">
    <property type="protein sequence ID" value="Zm00001eb130770_P001"/>
    <property type="gene ID" value="Zm00001eb130770"/>
</dbReference>
<evidence type="ECO:0000313" key="2">
    <source>
        <dbReference type="EnsemblPlants" id="Zm00001eb130770_P001"/>
    </source>
</evidence>
<dbReference type="InParanoid" id="A0A804N2Z9"/>
<dbReference type="EnsemblPlants" id="Zm00001eb130770_T001">
    <property type="protein sequence ID" value="Zm00001eb130770_P001"/>
    <property type="gene ID" value="Zm00001eb130770"/>
</dbReference>
<proteinExistence type="predicted"/>
<dbReference type="AlphaFoldDB" id="A0A804N2Z9"/>
<protein>
    <submittedName>
        <fullName evidence="2">Uncharacterized protein</fullName>
    </submittedName>
</protein>
<keyword evidence="3" id="KW-1185">Reference proteome</keyword>
<name>A0A804N2Z9_MAIZE</name>
<reference evidence="2" key="2">
    <citation type="submission" date="2019-07" db="EMBL/GenBank/DDBJ databases">
        <authorList>
            <person name="Seetharam A."/>
            <person name="Woodhouse M."/>
            <person name="Cannon E."/>
        </authorList>
    </citation>
    <scope>NUCLEOTIDE SEQUENCE [LARGE SCALE GENOMIC DNA]</scope>
    <source>
        <strain evidence="2">cv. B73</strain>
    </source>
</reference>
<reference evidence="2" key="3">
    <citation type="submission" date="2021-05" db="UniProtKB">
        <authorList>
            <consortium name="EnsemblPlants"/>
        </authorList>
    </citation>
    <scope>IDENTIFICATION</scope>
    <source>
        <strain evidence="2">cv. B73</strain>
    </source>
</reference>
<evidence type="ECO:0000256" key="1">
    <source>
        <dbReference type="SAM" id="MobiDB-lite"/>
    </source>
</evidence>
<evidence type="ECO:0000313" key="3">
    <source>
        <dbReference type="Proteomes" id="UP000007305"/>
    </source>
</evidence>
<accession>A0A804N2Z9</accession>
<sequence>MGWGSYEPCGPPPWGGEGKAPIGREKTHNPLRGEEACDHSRIRIKMLNQIRVQDSPIAETSSYMLCRSSLFKYVHTKSLHHACHYRKGTIADYITTPLK</sequence>
<feature type="compositionally biased region" description="Basic and acidic residues" evidence="1">
    <location>
        <begin position="22"/>
        <end position="35"/>
    </location>
</feature>